<protein>
    <submittedName>
        <fullName evidence="2">Uncharacterized protein</fullName>
    </submittedName>
</protein>
<gene>
    <name evidence="2" type="ORF">ACJMK2_029633</name>
</gene>
<feature type="compositionally biased region" description="Polar residues" evidence="1">
    <location>
        <begin position="29"/>
        <end position="44"/>
    </location>
</feature>
<organism evidence="2 3">
    <name type="scientific">Sinanodonta woodiana</name>
    <name type="common">Chinese pond mussel</name>
    <name type="synonym">Anodonta woodiana</name>
    <dbReference type="NCBI Taxonomy" id="1069815"/>
    <lineage>
        <taxon>Eukaryota</taxon>
        <taxon>Metazoa</taxon>
        <taxon>Spiralia</taxon>
        <taxon>Lophotrochozoa</taxon>
        <taxon>Mollusca</taxon>
        <taxon>Bivalvia</taxon>
        <taxon>Autobranchia</taxon>
        <taxon>Heteroconchia</taxon>
        <taxon>Palaeoheterodonta</taxon>
        <taxon>Unionida</taxon>
        <taxon>Unionoidea</taxon>
        <taxon>Unionidae</taxon>
        <taxon>Unioninae</taxon>
        <taxon>Sinanodonta</taxon>
    </lineage>
</organism>
<evidence type="ECO:0000313" key="3">
    <source>
        <dbReference type="Proteomes" id="UP001634394"/>
    </source>
</evidence>
<evidence type="ECO:0000256" key="1">
    <source>
        <dbReference type="SAM" id="MobiDB-lite"/>
    </source>
</evidence>
<reference evidence="2 3" key="1">
    <citation type="submission" date="2024-11" db="EMBL/GenBank/DDBJ databases">
        <title>Chromosome-level genome assembly of the freshwater bivalve Anodonta woodiana.</title>
        <authorList>
            <person name="Chen X."/>
        </authorList>
    </citation>
    <scope>NUCLEOTIDE SEQUENCE [LARGE SCALE GENOMIC DNA]</scope>
    <source>
        <strain evidence="2">MN2024</strain>
        <tissue evidence="2">Gills</tissue>
    </source>
</reference>
<evidence type="ECO:0000313" key="2">
    <source>
        <dbReference type="EMBL" id="KAL3883359.1"/>
    </source>
</evidence>
<accession>A0ABD3XAQ6</accession>
<comment type="caution">
    <text evidence="2">The sequence shown here is derived from an EMBL/GenBank/DDBJ whole genome shotgun (WGS) entry which is preliminary data.</text>
</comment>
<feature type="region of interest" description="Disordered" evidence="1">
    <location>
        <begin position="29"/>
        <end position="85"/>
    </location>
</feature>
<feature type="compositionally biased region" description="Low complexity" evidence="1">
    <location>
        <begin position="45"/>
        <end position="60"/>
    </location>
</feature>
<dbReference type="AlphaFoldDB" id="A0ABD3XAQ6"/>
<proteinExistence type="predicted"/>
<dbReference type="Proteomes" id="UP001634394">
    <property type="component" value="Unassembled WGS sequence"/>
</dbReference>
<feature type="compositionally biased region" description="Polar residues" evidence="1">
    <location>
        <begin position="72"/>
        <end position="85"/>
    </location>
</feature>
<dbReference type="EMBL" id="JBJQND010000003">
    <property type="protein sequence ID" value="KAL3883359.1"/>
    <property type="molecule type" value="Genomic_DNA"/>
</dbReference>
<keyword evidence="3" id="KW-1185">Reference proteome</keyword>
<name>A0ABD3XAQ6_SINWO</name>
<sequence>MEKQGYTVSGGQCSNKWKSLKSSYMETNQLFGNKPSTQPAFTLHSSGQSSSSDASSTDLSVCEDKDEEDTNLESGSSDILQNKNP</sequence>